<organism evidence="1 2">
    <name type="scientific">Hibiscus sabdariffa</name>
    <name type="common">roselle</name>
    <dbReference type="NCBI Taxonomy" id="183260"/>
    <lineage>
        <taxon>Eukaryota</taxon>
        <taxon>Viridiplantae</taxon>
        <taxon>Streptophyta</taxon>
        <taxon>Embryophyta</taxon>
        <taxon>Tracheophyta</taxon>
        <taxon>Spermatophyta</taxon>
        <taxon>Magnoliopsida</taxon>
        <taxon>eudicotyledons</taxon>
        <taxon>Gunneridae</taxon>
        <taxon>Pentapetalae</taxon>
        <taxon>rosids</taxon>
        <taxon>malvids</taxon>
        <taxon>Malvales</taxon>
        <taxon>Malvaceae</taxon>
        <taxon>Malvoideae</taxon>
        <taxon>Hibiscus</taxon>
    </lineage>
</organism>
<evidence type="ECO:0000313" key="1">
    <source>
        <dbReference type="EMBL" id="KAK9015481.1"/>
    </source>
</evidence>
<sequence length="79" mass="8966">MVSVSSDQPHQSMKICASIRDLPERFRVADATHVSSSSRKRVSAAVMRFSVTRTRIPLPLDQHHLFLRPLMYSKVALFA</sequence>
<accession>A0ABR2RRA7</accession>
<keyword evidence="2" id="KW-1185">Reference proteome</keyword>
<dbReference type="Proteomes" id="UP001396334">
    <property type="component" value="Unassembled WGS sequence"/>
</dbReference>
<gene>
    <name evidence="1" type="ORF">V6N11_006587</name>
</gene>
<evidence type="ECO:0000313" key="2">
    <source>
        <dbReference type="Proteomes" id="UP001396334"/>
    </source>
</evidence>
<protein>
    <submittedName>
        <fullName evidence="1">Uncharacterized protein</fullName>
    </submittedName>
</protein>
<reference evidence="1 2" key="1">
    <citation type="journal article" date="2024" name="G3 (Bethesda)">
        <title>Genome assembly of Hibiscus sabdariffa L. provides insights into metabolisms of medicinal natural products.</title>
        <authorList>
            <person name="Kim T."/>
        </authorList>
    </citation>
    <scope>NUCLEOTIDE SEQUENCE [LARGE SCALE GENOMIC DNA]</scope>
    <source>
        <strain evidence="1">TK-2024</strain>
        <tissue evidence="1">Old leaves</tissue>
    </source>
</reference>
<proteinExistence type="predicted"/>
<name>A0ABR2RRA7_9ROSI</name>
<dbReference type="EMBL" id="JBBPBN010000021">
    <property type="protein sequence ID" value="KAK9015481.1"/>
    <property type="molecule type" value="Genomic_DNA"/>
</dbReference>
<comment type="caution">
    <text evidence="1">The sequence shown here is derived from an EMBL/GenBank/DDBJ whole genome shotgun (WGS) entry which is preliminary data.</text>
</comment>